<evidence type="ECO:0000313" key="1">
    <source>
        <dbReference type="EMBL" id="RAH74856.1"/>
    </source>
</evidence>
<dbReference type="Proteomes" id="UP000249661">
    <property type="component" value="Unassembled WGS sequence"/>
</dbReference>
<sequence>MMTPTPLSAAISSSVRQPYRLLRPAVILTRANSSSSSSSSSSTTTTTKPSNASLNLHHATSSDASQLTDVFLHSFSDAFNRRLFPLTDDVRTWWFEKFTSDLEETGKPTSGSTILKIVDESQKDPVIAAFAKWKLYSGEQRQPEPPQLDEQSLAQKWPPSSDQKLCEEFFGKMDQEKWEVMGAKKYYYLDMLATHPNYNGRGLGSQLLRWGLHRADDAGVDTFLASTPQGRRLYEKYGFQVVKEYEVVEGHVQASMVRPVRE</sequence>
<proteinExistence type="predicted"/>
<keyword evidence="2" id="KW-1185">Reference proteome</keyword>
<accession>A0ACD1HMV9</accession>
<reference evidence="1" key="1">
    <citation type="submission" date="2018-02" db="EMBL/GenBank/DDBJ databases">
        <title>The genomes of Aspergillus section Nigri reveals drivers in fungal speciation.</title>
        <authorList>
            <consortium name="DOE Joint Genome Institute"/>
            <person name="Vesth T.C."/>
            <person name="Nybo J."/>
            <person name="Theobald S."/>
            <person name="Brandl J."/>
            <person name="Frisvad J.C."/>
            <person name="Nielsen K.F."/>
            <person name="Lyhne E.K."/>
            <person name="Kogle M.E."/>
            <person name="Kuo A."/>
            <person name="Riley R."/>
            <person name="Clum A."/>
            <person name="Nolan M."/>
            <person name="Lipzen A."/>
            <person name="Salamov A."/>
            <person name="Henrissat B."/>
            <person name="Wiebenga A."/>
            <person name="De vries R.P."/>
            <person name="Grigoriev I.V."/>
            <person name="Mortensen U.H."/>
            <person name="Andersen M.R."/>
            <person name="Baker S.E."/>
        </authorList>
    </citation>
    <scope>NUCLEOTIDE SEQUENCE</scope>
    <source>
        <strain evidence="1">CBS 121060</strain>
    </source>
</reference>
<dbReference type="EMBL" id="KZ824934">
    <property type="protein sequence ID" value="RAH74856.1"/>
    <property type="molecule type" value="Genomic_DNA"/>
</dbReference>
<gene>
    <name evidence="1" type="ORF">BO66DRAFT_68004</name>
</gene>
<evidence type="ECO:0000313" key="2">
    <source>
        <dbReference type="Proteomes" id="UP000249661"/>
    </source>
</evidence>
<protein>
    <submittedName>
        <fullName evidence="1">Uncharacterized protein</fullName>
    </submittedName>
</protein>
<name>A0ACD1HMV9_9EURO</name>
<organism evidence="1 2">
    <name type="scientific">Aspergillus aculeatinus CBS 121060</name>
    <dbReference type="NCBI Taxonomy" id="1448322"/>
    <lineage>
        <taxon>Eukaryota</taxon>
        <taxon>Fungi</taxon>
        <taxon>Dikarya</taxon>
        <taxon>Ascomycota</taxon>
        <taxon>Pezizomycotina</taxon>
        <taxon>Eurotiomycetes</taxon>
        <taxon>Eurotiomycetidae</taxon>
        <taxon>Eurotiales</taxon>
        <taxon>Aspergillaceae</taxon>
        <taxon>Aspergillus</taxon>
        <taxon>Aspergillus subgen. Circumdati</taxon>
    </lineage>
</organism>